<gene>
    <name evidence="5" type="ORF">TraAM80_08814</name>
</gene>
<evidence type="ECO:0000256" key="1">
    <source>
        <dbReference type="PIRSR" id="PIRSR622684-1"/>
    </source>
</evidence>
<dbReference type="InterPro" id="IPR001300">
    <property type="entry name" value="Peptidase_C2_calpain_cat"/>
</dbReference>
<dbReference type="InterPro" id="IPR036310">
    <property type="entry name" value="Smp-1-like_sf"/>
</dbReference>
<dbReference type="InterPro" id="IPR013780">
    <property type="entry name" value="Glyco_hydro_b"/>
</dbReference>
<dbReference type="Pfam" id="PF09149">
    <property type="entry name" value="DUF1935"/>
    <property type="match status" value="1"/>
</dbReference>
<dbReference type="SUPFAM" id="SSF54001">
    <property type="entry name" value="Cysteine proteinases"/>
    <property type="match status" value="1"/>
</dbReference>
<dbReference type="OrthoDB" id="424753at2759"/>
<protein>
    <submittedName>
        <fullName evidence="5">Calpain-like cysteine peptidase</fullName>
    </submittedName>
</protein>
<feature type="region of interest" description="Disordered" evidence="3">
    <location>
        <begin position="118"/>
        <end position="158"/>
    </location>
</feature>
<organism evidence="5 6">
    <name type="scientific">Trypanosoma rangeli</name>
    <dbReference type="NCBI Taxonomy" id="5698"/>
    <lineage>
        <taxon>Eukaryota</taxon>
        <taxon>Discoba</taxon>
        <taxon>Euglenozoa</taxon>
        <taxon>Kinetoplastea</taxon>
        <taxon>Metakinetoplastina</taxon>
        <taxon>Trypanosomatida</taxon>
        <taxon>Trypanosomatidae</taxon>
        <taxon>Trypanosoma</taxon>
        <taxon>Herpetosoma</taxon>
    </lineage>
</organism>
<feature type="region of interest" description="Disordered" evidence="3">
    <location>
        <begin position="183"/>
        <end position="209"/>
    </location>
</feature>
<dbReference type="PANTHER" id="PTHR10183:SF423">
    <property type="entry name" value="LEUCINE-RICH REPEAT PROTEIN (LRRP)"/>
    <property type="match status" value="1"/>
</dbReference>
<dbReference type="CDD" id="cd00044">
    <property type="entry name" value="CysPc"/>
    <property type="match status" value="1"/>
</dbReference>
<feature type="domain" description="Calpain catalytic" evidence="4">
    <location>
        <begin position="415"/>
        <end position="733"/>
    </location>
</feature>
<keyword evidence="6" id="KW-1185">Reference proteome</keyword>
<feature type="active site" evidence="1">
    <location>
        <position position="674"/>
    </location>
</feature>
<dbReference type="PANTHER" id="PTHR10183">
    <property type="entry name" value="CALPAIN"/>
    <property type="match status" value="1"/>
</dbReference>
<comment type="caution">
    <text evidence="2">Lacks conserved residue(s) required for the propagation of feature annotation.</text>
</comment>
<name>A0A422MYU1_TRYRA</name>
<dbReference type="Pfam" id="PF00648">
    <property type="entry name" value="Peptidase_C2"/>
    <property type="match status" value="1"/>
</dbReference>
<feature type="compositionally biased region" description="Basic and acidic residues" evidence="3">
    <location>
        <begin position="125"/>
        <end position="158"/>
    </location>
</feature>
<dbReference type="SMART" id="SM00230">
    <property type="entry name" value="CysPc"/>
    <property type="match status" value="1"/>
</dbReference>
<dbReference type="GeneID" id="40332747"/>
<dbReference type="Gene3D" id="3.90.70.10">
    <property type="entry name" value="Cysteine proteinases"/>
    <property type="match status" value="1"/>
</dbReference>
<dbReference type="InterPro" id="IPR022684">
    <property type="entry name" value="Calpain_cysteine_protease"/>
</dbReference>
<dbReference type="PROSITE" id="PS50203">
    <property type="entry name" value="CALPAIN_CAT"/>
    <property type="match status" value="1"/>
</dbReference>
<comment type="caution">
    <text evidence="5">The sequence shown here is derived from an EMBL/GenBank/DDBJ whole genome shotgun (WGS) entry which is preliminary data.</text>
</comment>
<dbReference type="VEuPathDB" id="TriTrypDB:TRSC58_01302"/>
<dbReference type="InterPro" id="IPR038765">
    <property type="entry name" value="Papain-like_cys_pep_sf"/>
</dbReference>
<reference evidence="5 6" key="1">
    <citation type="journal article" date="2018" name="BMC Genomics">
        <title>Genomic comparison of Trypanosoma conorhini and Trypanosoma rangeli to Trypanosoma cruzi strains of high and low virulence.</title>
        <authorList>
            <person name="Bradwell K.R."/>
            <person name="Koparde V.N."/>
            <person name="Matveyev A.V."/>
            <person name="Serrano M.G."/>
            <person name="Alves J.M."/>
            <person name="Parikh H."/>
            <person name="Huang B."/>
            <person name="Lee V."/>
            <person name="Espinosa-Alvarez O."/>
            <person name="Ortiz P.A."/>
            <person name="Costa-Martins A.G."/>
            <person name="Teixeira M.M."/>
            <person name="Buck G.A."/>
        </authorList>
    </citation>
    <scope>NUCLEOTIDE SEQUENCE [LARGE SCALE GENOMIC DNA]</scope>
    <source>
        <strain evidence="5 6">AM80</strain>
    </source>
</reference>
<dbReference type="GO" id="GO:0006508">
    <property type="term" value="P:proteolysis"/>
    <property type="evidence" value="ECO:0007669"/>
    <property type="project" value="InterPro"/>
</dbReference>
<feature type="active site" evidence="1">
    <location>
        <position position="652"/>
    </location>
</feature>
<dbReference type="Gene3D" id="2.60.40.1180">
    <property type="entry name" value="Golgi alpha-mannosidase II"/>
    <property type="match status" value="1"/>
</dbReference>
<dbReference type="RefSeq" id="XP_029234593.1">
    <property type="nucleotide sequence ID" value="XM_029385540.1"/>
</dbReference>
<sequence>HDEHNEEHYELDEHHEHEHGEHHEHDHGEHHEEHYELDEHHEHEHGEHNEEHYEHDEHHDHDHDHEHDEHHEEHYEHDEHHDHDHDHEHDEHHEHEQGHHNGGEVQNVKLESQAAHEYPVEEDEAVNHLEDHKKKQSQEEEEVTHEGESREQKHDAAELHHEEVKHTTEEQHEVHPVQLHVEEEEQQQELPAGHAEQDNHKKNNKGGLLPHTQEVHHFVKPRKTPLTQPIRWDPIEYDLREDSDDEFEMRTILRPVYDEENSQVLQFKNGEPDYQGELLSCFDEPNLLYRIFNRKEKTWAFYNDTLHYEMHVQFTFGKHSMLEPLENTKMYTKPDGEHLAEVYVYPGETEMFVKGKVNGFTSKLRAVPLSDDYCKRRQELAEETIHQEMAQIKELVGDEKDAEKVLKLCLEHNLPFVDLEFPPCQDSLDTGAKKPFKQLPWARPSSYLPDNLVDQVRLFRGPIRPGEFDQGELGDVWLMCSVAAVSENPEDILKMFRHPAGAEAGKKERAIGAYRVTFNKNGLWRSVIVDDYLPISGGKPKYAKSNRDLAELWPSILQKAFAKMHGSYASICSGDPLHALQDLTGFPCCRFDSAFAAASCSSKDDFFQDWVKYTKAHHQMLLSTPGKVTNDENSNDLKLAKRYLGVGLQSGHVYRVLEAQYFAERKLRLVKLRNAWGRNAEWNGDWCSDDNKWEQYPEVAQACRFEKDERSTFWMSWRACLCYFNGGGVCFSHPLLNDYRVPSKFVAGTPSCVFEVNVEQPTWMCFTISQRDRRGRQGFNEYQPVMLSVAQPLENDLYKVVENSSNDASHPLRDKWIFFQARDISLLHRFLPEHSPYLVIPRLMQVDGQEGEVPYVIGFSCNKVVGHDGVTVQFKTIDKDNKVMHNFPKFEPEVEPVMAEYQVKPPHKGYAELKQGEAVY</sequence>
<dbReference type="PRINTS" id="PR00704">
    <property type="entry name" value="CALPAIN"/>
</dbReference>
<feature type="non-terminal residue" evidence="5">
    <location>
        <position position="1"/>
    </location>
</feature>
<dbReference type="SUPFAM" id="SSF101601">
    <property type="entry name" value="Smp-1-like"/>
    <property type="match status" value="1"/>
</dbReference>
<dbReference type="OMA" id="IWPCILE"/>
<dbReference type="EMBL" id="MKGL01000470">
    <property type="protein sequence ID" value="RNE98357.1"/>
    <property type="molecule type" value="Genomic_DNA"/>
</dbReference>
<evidence type="ECO:0000313" key="5">
    <source>
        <dbReference type="EMBL" id="RNE98357.1"/>
    </source>
</evidence>
<feature type="region of interest" description="Disordered" evidence="3">
    <location>
        <begin position="1"/>
        <end position="102"/>
    </location>
</feature>
<evidence type="ECO:0000256" key="2">
    <source>
        <dbReference type="PROSITE-ProRule" id="PRU00239"/>
    </source>
</evidence>
<dbReference type="Proteomes" id="UP000283634">
    <property type="component" value="Unassembled WGS sequence"/>
</dbReference>
<accession>A0A422MYU1</accession>
<dbReference type="AlphaFoldDB" id="A0A422MYU1"/>
<dbReference type="GO" id="GO:0004198">
    <property type="term" value="F:calcium-dependent cysteine-type endopeptidase activity"/>
    <property type="evidence" value="ECO:0007669"/>
    <property type="project" value="InterPro"/>
</dbReference>
<evidence type="ECO:0000256" key="3">
    <source>
        <dbReference type="SAM" id="MobiDB-lite"/>
    </source>
</evidence>
<evidence type="ECO:0000259" key="4">
    <source>
        <dbReference type="PROSITE" id="PS50203"/>
    </source>
</evidence>
<proteinExistence type="predicted"/>
<evidence type="ECO:0000313" key="6">
    <source>
        <dbReference type="Proteomes" id="UP000283634"/>
    </source>
</evidence>
<dbReference type="InterPro" id="IPR015232">
    <property type="entry name" value="DUF1935"/>
</dbReference>